<comment type="caution">
    <text evidence="2">The sequence shown here is derived from an EMBL/GenBank/DDBJ whole genome shotgun (WGS) entry which is preliminary data.</text>
</comment>
<organism evidence="2 3">
    <name type="scientific">Glycomyces buryatensis</name>
    <dbReference type="NCBI Taxonomy" id="2570927"/>
    <lineage>
        <taxon>Bacteria</taxon>
        <taxon>Bacillati</taxon>
        <taxon>Actinomycetota</taxon>
        <taxon>Actinomycetes</taxon>
        <taxon>Glycomycetales</taxon>
        <taxon>Glycomycetaceae</taxon>
        <taxon>Glycomyces</taxon>
    </lineage>
</organism>
<dbReference type="EMBL" id="STGY01000068">
    <property type="protein sequence ID" value="THV37738.1"/>
    <property type="molecule type" value="Genomic_DNA"/>
</dbReference>
<evidence type="ECO:0000259" key="1">
    <source>
        <dbReference type="Pfam" id="PF02627"/>
    </source>
</evidence>
<dbReference type="OrthoDB" id="9802489at2"/>
<dbReference type="InterPro" id="IPR029032">
    <property type="entry name" value="AhpD-like"/>
</dbReference>
<evidence type="ECO:0000313" key="2">
    <source>
        <dbReference type="EMBL" id="THV37738.1"/>
    </source>
</evidence>
<feature type="domain" description="Carboxymuconolactone decarboxylase-like" evidence="1">
    <location>
        <begin position="174"/>
        <end position="259"/>
    </location>
</feature>
<reference evidence="3" key="1">
    <citation type="submission" date="2019-04" db="EMBL/GenBank/DDBJ databases">
        <title>Nocardioides xinjiangensis sp. nov.</title>
        <authorList>
            <person name="Liu S."/>
        </authorList>
    </citation>
    <scope>NUCLEOTIDE SEQUENCE [LARGE SCALE GENOMIC DNA]</scope>
    <source>
        <strain evidence="3">18</strain>
    </source>
</reference>
<accession>A0A4S8Q134</accession>
<dbReference type="Proteomes" id="UP000308760">
    <property type="component" value="Unassembled WGS sequence"/>
</dbReference>
<sequence length="265" mass="28903">MLEHDDKASRYDRGMEVLRKVGGEDEPSVVASLADIAPDLARFTVEFPYGDVYCRQTLTLEQRQLATIGALTALGYALPQLKFHINGALNVGCTRRHIVEAIMHVVAYAGFPPAINALNVAKEVFAAREEAVDDAEEEARIWEGSRYDRGWKALSEIDGEAGEAVIESLKDIAPDLARYVIEFAFGDIYIRPGLDLRSREIVTIAACTAMGSTLPQLKVHIHGLLNVGGTKEEVVETILQMAVYAGFPAAINGMNAAKEVFAIRG</sequence>
<gene>
    <name evidence="2" type="ORF">FAB82_20040</name>
</gene>
<dbReference type="InterPro" id="IPR052512">
    <property type="entry name" value="4CMD/NDH-1_regulator"/>
</dbReference>
<dbReference type="PANTHER" id="PTHR33570">
    <property type="entry name" value="4-CARBOXYMUCONOLACTONE DECARBOXYLASE FAMILY PROTEIN"/>
    <property type="match status" value="1"/>
</dbReference>
<feature type="domain" description="Carboxymuconolactone decarboxylase-like" evidence="1">
    <location>
        <begin position="38"/>
        <end position="123"/>
    </location>
</feature>
<dbReference type="GO" id="GO:0051920">
    <property type="term" value="F:peroxiredoxin activity"/>
    <property type="evidence" value="ECO:0007669"/>
    <property type="project" value="InterPro"/>
</dbReference>
<protein>
    <submittedName>
        <fullName evidence="2">Carboxymuconolactone decarboxylase</fullName>
    </submittedName>
</protein>
<dbReference type="AlphaFoldDB" id="A0A4S8Q134"/>
<dbReference type="Pfam" id="PF02627">
    <property type="entry name" value="CMD"/>
    <property type="match status" value="2"/>
</dbReference>
<proteinExistence type="predicted"/>
<dbReference type="SUPFAM" id="SSF69118">
    <property type="entry name" value="AhpD-like"/>
    <property type="match status" value="1"/>
</dbReference>
<reference evidence="2 3" key="2">
    <citation type="submission" date="2019-05" db="EMBL/GenBank/DDBJ databases">
        <title>Glycomyces buryatensis sp. nov.</title>
        <authorList>
            <person name="Nikitina E."/>
        </authorList>
    </citation>
    <scope>NUCLEOTIDE SEQUENCE [LARGE SCALE GENOMIC DNA]</scope>
    <source>
        <strain evidence="2 3">18</strain>
    </source>
</reference>
<dbReference type="Gene3D" id="1.20.1290.10">
    <property type="entry name" value="AhpD-like"/>
    <property type="match status" value="2"/>
</dbReference>
<evidence type="ECO:0000313" key="3">
    <source>
        <dbReference type="Proteomes" id="UP000308760"/>
    </source>
</evidence>
<dbReference type="PANTHER" id="PTHR33570:SF10">
    <property type="entry name" value="GAMMA-CARBOXYMUCONOLACTONE DECARBOXYLASE"/>
    <property type="match status" value="1"/>
</dbReference>
<dbReference type="RefSeq" id="WP_136536330.1">
    <property type="nucleotide sequence ID" value="NZ_STGY01000068.1"/>
</dbReference>
<name>A0A4S8Q134_9ACTN</name>
<keyword evidence="3" id="KW-1185">Reference proteome</keyword>
<dbReference type="InterPro" id="IPR003779">
    <property type="entry name" value="CMD-like"/>
</dbReference>